<keyword evidence="1" id="KW-0812">Transmembrane</keyword>
<dbReference type="InterPro" id="IPR047700">
    <property type="entry name" value="NrtS-like"/>
</dbReference>
<evidence type="ECO:0000313" key="3">
    <source>
        <dbReference type="Proteomes" id="UP000191901"/>
    </source>
</evidence>
<organism evidence="2 3">
    <name type="scientific">Halomicronema hongdechloris C2206</name>
    <dbReference type="NCBI Taxonomy" id="1641165"/>
    <lineage>
        <taxon>Bacteria</taxon>
        <taxon>Bacillati</taxon>
        <taxon>Cyanobacteriota</taxon>
        <taxon>Cyanophyceae</taxon>
        <taxon>Nodosilineales</taxon>
        <taxon>Nodosilineaceae</taxon>
        <taxon>Halomicronema</taxon>
    </lineage>
</organism>
<dbReference type="EMBL" id="CP021983">
    <property type="protein sequence ID" value="ASC69611.1"/>
    <property type="molecule type" value="Genomic_DNA"/>
</dbReference>
<dbReference type="KEGG" id="hhg:XM38_005390"/>
<dbReference type="NCBIfam" id="NF038050">
    <property type="entry name" value="NrtS"/>
    <property type="match status" value="1"/>
</dbReference>
<keyword evidence="3" id="KW-1185">Reference proteome</keyword>
<proteinExistence type="predicted"/>
<evidence type="ECO:0000313" key="2">
    <source>
        <dbReference type="EMBL" id="ASC69611.1"/>
    </source>
</evidence>
<name>A0A1V8NLG1_9CYAN</name>
<dbReference type="OrthoDB" id="8564192at2"/>
<keyword evidence="1" id="KW-0472">Membrane</keyword>
<accession>A0A1V8NLG1</accession>
<reference evidence="2 3" key="1">
    <citation type="journal article" date="2016" name="Biochim. Biophys. Acta">
        <title>Characterization of red-shifted phycobilisomes isolated from the chlorophyll f-containing cyanobacterium Halomicronema hongdechloris.</title>
        <authorList>
            <person name="Li Y."/>
            <person name="Lin Y."/>
            <person name="Garvey C.J."/>
            <person name="Birch D."/>
            <person name="Corkery R.W."/>
            <person name="Loughlin P.C."/>
            <person name="Scheer H."/>
            <person name="Willows R.D."/>
            <person name="Chen M."/>
        </authorList>
    </citation>
    <scope>NUCLEOTIDE SEQUENCE [LARGE SCALE GENOMIC DNA]</scope>
    <source>
        <strain evidence="2 3">C2206</strain>
    </source>
</reference>
<dbReference type="AlphaFoldDB" id="A0A1V8NLG1"/>
<gene>
    <name evidence="2" type="ORF">XM38_005390</name>
</gene>
<sequence length="81" mass="8889">MAPTVKGYLAALVDRRFRATALRVAGVVGSLLFVINHGAALVRGNMTPTRWFSAMLTYLVPYGVNVHGQYTHRVSRSPDSE</sequence>
<dbReference type="Proteomes" id="UP000191901">
    <property type="component" value="Chromosome"/>
</dbReference>
<dbReference type="RefSeq" id="WP_080806495.1">
    <property type="nucleotide sequence ID" value="NZ_CP021983.2"/>
</dbReference>
<feature type="transmembrane region" description="Helical" evidence="1">
    <location>
        <begin position="20"/>
        <end position="42"/>
    </location>
</feature>
<protein>
    <submittedName>
        <fullName evidence="2">Uncharacterized protein</fullName>
    </submittedName>
</protein>
<evidence type="ECO:0000256" key="1">
    <source>
        <dbReference type="SAM" id="Phobius"/>
    </source>
</evidence>
<keyword evidence="1" id="KW-1133">Transmembrane helix</keyword>
<dbReference type="STRING" id="1641165.XM38_05325"/>